<protein>
    <submittedName>
        <fullName evidence="2">Uncharacterized protein</fullName>
    </submittedName>
</protein>
<accession>A0A1Y4LWU3</accession>
<dbReference type="RefSeq" id="WP_015536158.1">
    <property type="nucleotide sequence ID" value="NZ_CABKSV010000024.1"/>
</dbReference>
<reference evidence="3" key="1">
    <citation type="submission" date="2017-04" db="EMBL/GenBank/DDBJ databases">
        <title>Function of individual gut microbiota members based on whole genome sequencing of pure cultures obtained from chicken caecum.</title>
        <authorList>
            <person name="Medvecky M."/>
            <person name="Cejkova D."/>
            <person name="Polansky O."/>
            <person name="Karasova D."/>
            <person name="Kubasova T."/>
            <person name="Cizek A."/>
            <person name="Rychlik I."/>
        </authorList>
    </citation>
    <scope>NUCLEOTIDE SEQUENCE [LARGE SCALE GENOMIC DNA]</scope>
    <source>
        <strain evidence="3">An178</strain>
    </source>
</reference>
<comment type="caution">
    <text evidence="2">The sequence shown here is derived from an EMBL/GenBank/DDBJ whole genome shotgun (WGS) entry which is preliminary data.</text>
</comment>
<reference evidence="2" key="2">
    <citation type="journal article" date="2018" name="BMC Genomics">
        <title>Whole genome sequencing and function prediction of 133 gut anaerobes isolated from chicken caecum in pure cultures.</title>
        <authorList>
            <person name="Medvecky M."/>
            <person name="Cejkova D."/>
            <person name="Polansky O."/>
            <person name="Karasova D."/>
            <person name="Kubasova T."/>
            <person name="Cizek A."/>
            <person name="Rychlik I."/>
        </authorList>
    </citation>
    <scope>NUCLEOTIDE SEQUENCE</scope>
    <source>
        <strain evidence="2">An178</strain>
    </source>
</reference>
<gene>
    <name evidence="2" type="ORF">B5F14_04800</name>
    <name evidence="1" type="ORF">POG00_09230</name>
</gene>
<sequence length="144" mass="17004">MKIYYIDDSFFTHSEFARQMAYKLEVLLRENEINYLLISVSKNTEKEIKRFEERLKKFKIEFKLSTQTVEIDGNSFLLTNNTLRMPNEEIRGFAGTLCVIDTTTLKWKRIYLDLFPDEETDIITLLTEAIEESLGLDDSNREKS</sequence>
<dbReference type="Proteomes" id="UP000195447">
    <property type="component" value="Unassembled WGS sequence"/>
</dbReference>
<organism evidence="2 3">
    <name type="scientific">Faecalitalea cylindroides</name>
    <dbReference type="NCBI Taxonomy" id="39483"/>
    <lineage>
        <taxon>Bacteria</taxon>
        <taxon>Bacillati</taxon>
        <taxon>Bacillota</taxon>
        <taxon>Erysipelotrichia</taxon>
        <taxon>Erysipelotrichales</taxon>
        <taxon>Erysipelotrichaceae</taxon>
        <taxon>Faecalitalea</taxon>
    </lineage>
</organism>
<reference evidence="1" key="3">
    <citation type="submission" date="2023-01" db="EMBL/GenBank/DDBJ databases">
        <title>Human gut microbiome strain richness.</title>
        <authorList>
            <person name="Chen-Liaw A."/>
        </authorList>
    </citation>
    <scope>NUCLEOTIDE SEQUENCE</scope>
    <source>
        <strain evidence="1">D55st1_G4_D55t1_190419</strain>
    </source>
</reference>
<evidence type="ECO:0000313" key="1">
    <source>
        <dbReference type="EMBL" id="MDC0828891.1"/>
    </source>
</evidence>
<proteinExistence type="predicted"/>
<evidence type="ECO:0000313" key="3">
    <source>
        <dbReference type="Proteomes" id="UP000195447"/>
    </source>
</evidence>
<dbReference type="AlphaFoldDB" id="A0A1Y4LWU3"/>
<evidence type="ECO:0000313" key="2">
    <source>
        <dbReference type="EMBL" id="OUP61068.1"/>
    </source>
</evidence>
<keyword evidence="3" id="KW-1185">Reference proteome</keyword>
<dbReference type="Proteomes" id="UP001220658">
    <property type="component" value="Unassembled WGS sequence"/>
</dbReference>
<dbReference type="EMBL" id="JAQNCK010000028">
    <property type="protein sequence ID" value="MDC0828891.1"/>
    <property type="molecule type" value="Genomic_DNA"/>
</dbReference>
<dbReference type="EMBL" id="NFKM01000007">
    <property type="protein sequence ID" value="OUP61068.1"/>
    <property type="molecule type" value="Genomic_DNA"/>
</dbReference>
<name>A0A1Y4LWU3_9FIRM</name>